<dbReference type="Proteomes" id="UP000284407">
    <property type="component" value="Unassembled WGS sequence"/>
</dbReference>
<evidence type="ECO:0000313" key="3">
    <source>
        <dbReference type="Proteomes" id="UP000284407"/>
    </source>
</evidence>
<organism evidence="2 3">
    <name type="scientific">Sulfitobacter guttiformis</name>
    <dbReference type="NCBI Taxonomy" id="74349"/>
    <lineage>
        <taxon>Bacteria</taxon>
        <taxon>Pseudomonadati</taxon>
        <taxon>Pseudomonadota</taxon>
        <taxon>Alphaproteobacteria</taxon>
        <taxon>Rhodobacterales</taxon>
        <taxon>Roseobacteraceae</taxon>
        <taxon>Sulfitobacter</taxon>
    </lineage>
</organism>
<sequence>MRLGIIVSAASAVLLALAVPAMASELSNCAYKGNVSGKTATILVQGGQPVSYKWGSYKAKNVSMTGNVISIDQAVIENLKVGATQSGKAAFQGKWQFKGQGQDVTFICG</sequence>
<protein>
    <submittedName>
        <fullName evidence="2">Uncharacterized protein</fullName>
    </submittedName>
</protein>
<name>A0A420DUG7_9RHOB</name>
<keyword evidence="3" id="KW-1185">Reference proteome</keyword>
<dbReference type="AlphaFoldDB" id="A0A420DUG7"/>
<feature type="signal peptide" evidence="1">
    <location>
        <begin position="1"/>
        <end position="23"/>
    </location>
</feature>
<proteinExistence type="predicted"/>
<comment type="caution">
    <text evidence="2">The sequence shown here is derived from an EMBL/GenBank/DDBJ whole genome shotgun (WGS) entry which is preliminary data.</text>
</comment>
<dbReference type="OrthoDB" id="7871036at2"/>
<evidence type="ECO:0000256" key="1">
    <source>
        <dbReference type="SAM" id="SignalP"/>
    </source>
</evidence>
<gene>
    <name evidence="2" type="ORF">C8N30_2516</name>
</gene>
<dbReference type="RefSeq" id="WP_025061269.1">
    <property type="nucleotide sequence ID" value="NZ_RAQK01000001.1"/>
</dbReference>
<reference evidence="2 3" key="1">
    <citation type="submission" date="2018-09" db="EMBL/GenBank/DDBJ databases">
        <title>Genomic Encyclopedia of Archaeal and Bacterial Type Strains, Phase II (KMG-II): from individual species to whole genera.</title>
        <authorList>
            <person name="Goeker M."/>
        </authorList>
    </citation>
    <scope>NUCLEOTIDE SEQUENCE [LARGE SCALE GENOMIC DNA]</scope>
    <source>
        <strain evidence="2 3">DSM 11458</strain>
    </source>
</reference>
<evidence type="ECO:0000313" key="2">
    <source>
        <dbReference type="EMBL" id="RKE97885.1"/>
    </source>
</evidence>
<keyword evidence="1" id="KW-0732">Signal</keyword>
<feature type="chain" id="PRO_5019560279" evidence="1">
    <location>
        <begin position="24"/>
        <end position="109"/>
    </location>
</feature>
<accession>A0A420DUG7</accession>
<dbReference type="EMBL" id="RAQK01000001">
    <property type="protein sequence ID" value="RKE97885.1"/>
    <property type="molecule type" value="Genomic_DNA"/>
</dbReference>